<organism evidence="1 2">
    <name type="scientific">Lentisphaera profundi</name>
    <dbReference type="NCBI Taxonomy" id="1658616"/>
    <lineage>
        <taxon>Bacteria</taxon>
        <taxon>Pseudomonadati</taxon>
        <taxon>Lentisphaerota</taxon>
        <taxon>Lentisphaeria</taxon>
        <taxon>Lentisphaerales</taxon>
        <taxon>Lentisphaeraceae</taxon>
        <taxon>Lentisphaera</taxon>
    </lineage>
</organism>
<sequence length="106" mass="11828">MIRDYGEDSSFTGYTMPIFAGYPPGVGSSYEAVKLTNISKPSDAMFLGESNYHYYNGGESGFTSSFYHNGLYNRLFIDGHVGQGFQNQGFSIPGGYYYQWSYETGL</sequence>
<accession>A0ABY7VYK9</accession>
<name>A0ABY7VYK9_9BACT</name>
<dbReference type="EMBL" id="CP117812">
    <property type="protein sequence ID" value="WDE98884.1"/>
    <property type="molecule type" value="Genomic_DNA"/>
</dbReference>
<dbReference type="RefSeq" id="WP_274153753.1">
    <property type="nucleotide sequence ID" value="NZ_CP117812.1"/>
</dbReference>
<gene>
    <name evidence="1" type="ORF">PQO03_13675</name>
</gene>
<reference evidence="1 2" key="1">
    <citation type="submission" date="2023-02" db="EMBL/GenBank/DDBJ databases">
        <title>Genome sequence of Lentisphaera profundi SAORIC-696.</title>
        <authorList>
            <person name="Kim e."/>
            <person name="Cho J.-C."/>
            <person name="Choi A."/>
            <person name="Kang I."/>
        </authorList>
    </citation>
    <scope>NUCLEOTIDE SEQUENCE [LARGE SCALE GENOMIC DNA]</scope>
    <source>
        <strain evidence="1 2">SAORIC-696</strain>
    </source>
</reference>
<dbReference type="Proteomes" id="UP001214250">
    <property type="component" value="Chromosome 2"/>
</dbReference>
<evidence type="ECO:0000313" key="1">
    <source>
        <dbReference type="EMBL" id="WDE98884.1"/>
    </source>
</evidence>
<keyword evidence="2" id="KW-1185">Reference proteome</keyword>
<evidence type="ECO:0000313" key="2">
    <source>
        <dbReference type="Proteomes" id="UP001214250"/>
    </source>
</evidence>
<protein>
    <submittedName>
        <fullName evidence="1">Uncharacterized protein</fullName>
    </submittedName>
</protein>
<proteinExistence type="predicted"/>